<protein>
    <submittedName>
        <fullName evidence="1">Uncharacterized protein</fullName>
    </submittedName>
</protein>
<comment type="caution">
    <text evidence="1">The sequence shown here is derived from an EMBL/GenBank/DDBJ whole genome shotgun (WGS) entry which is preliminary data.</text>
</comment>
<organism evidence="1 2">
    <name type="scientific">Papaver atlanticum</name>
    <dbReference type="NCBI Taxonomy" id="357466"/>
    <lineage>
        <taxon>Eukaryota</taxon>
        <taxon>Viridiplantae</taxon>
        <taxon>Streptophyta</taxon>
        <taxon>Embryophyta</taxon>
        <taxon>Tracheophyta</taxon>
        <taxon>Spermatophyta</taxon>
        <taxon>Magnoliopsida</taxon>
        <taxon>Ranunculales</taxon>
        <taxon>Papaveraceae</taxon>
        <taxon>Papaveroideae</taxon>
        <taxon>Papaver</taxon>
    </lineage>
</organism>
<evidence type="ECO:0000313" key="2">
    <source>
        <dbReference type="Proteomes" id="UP001202328"/>
    </source>
</evidence>
<keyword evidence="2" id="KW-1185">Reference proteome</keyword>
<proteinExistence type="predicted"/>
<dbReference type="EMBL" id="JAJJMB010008779">
    <property type="protein sequence ID" value="KAI3920944.1"/>
    <property type="molecule type" value="Genomic_DNA"/>
</dbReference>
<reference evidence="1" key="1">
    <citation type="submission" date="2022-04" db="EMBL/GenBank/DDBJ databases">
        <title>A functionally conserved STORR gene fusion in Papaver species that diverged 16.8 million years ago.</title>
        <authorList>
            <person name="Catania T."/>
        </authorList>
    </citation>
    <scope>NUCLEOTIDE SEQUENCE</scope>
    <source>
        <strain evidence="1">S-188037</strain>
    </source>
</reference>
<sequence>MKLGFELVFWIGDLLFSSPPPPLTTNTLSKNFSDGYEFRVVRDEATTIEKGLTENQGIGNELKTVFWSKLNTSSSRM</sequence>
<name>A0AAD4XK10_9MAGN</name>
<accession>A0AAD4XK10</accession>
<dbReference type="Proteomes" id="UP001202328">
    <property type="component" value="Unassembled WGS sequence"/>
</dbReference>
<dbReference type="AlphaFoldDB" id="A0AAD4XK10"/>
<gene>
    <name evidence="1" type="ORF">MKW98_027654</name>
</gene>
<evidence type="ECO:0000313" key="1">
    <source>
        <dbReference type="EMBL" id="KAI3920944.1"/>
    </source>
</evidence>